<sequence length="433" mass="50874">MFDFIWYILSPFTLLSFPSSNYDNDDESENDGFYKKESNFNNTYNNENKPKLRSVNIPYYFQGEMEDSIDLQIKSLVYVFHRFKIYNLKPFLKFNELTDEYDFDYLASTTSYKKNDISNNKKNSRGILMNDKLDRIYNVDHFKNQLINDPYRILIDYTKNKFRSLLILAQSPNEFNEIPSLSTPNFNFLVLKPNDPIEKYIEIIINKSGIYSEHKINNKIKVQILMRIISRQKKTSDQTNFVNDDDNDNDNYDSPSEFYFTKDDRANIIKSYVQKLAFYIQVQRIYKAALKAKEREIKNQLYKYSNDKSIQSYKSLKSERSRMILLPESSTSPVKKTSTISISTNSSSVNTSNILPNSSSNHQISIMDLDDTINQNNSDYHYYSDTADSQASSSTSSVNFIKLFTPEEKHVCFEQSKMAVRIRIERERTLLLF</sequence>
<evidence type="ECO:0000313" key="2">
    <source>
        <dbReference type="EMBL" id="KAG0687589.1"/>
    </source>
</evidence>
<gene>
    <name evidence="2" type="ORF">C6P40_002161</name>
</gene>
<evidence type="ECO:0000313" key="3">
    <source>
        <dbReference type="Proteomes" id="UP000697127"/>
    </source>
</evidence>
<dbReference type="Pfam" id="PF17235">
    <property type="entry name" value="STD1"/>
    <property type="match status" value="1"/>
</dbReference>
<dbReference type="OrthoDB" id="4088889at2759"/>
<accession>A0A9P7BFE7</accession>
<proteinExistence type="predicted"/>
<dbReference type="EMBL" id="PUHW01000241">
    <property type="protein sequence ID" value="KAG0687589.1"/>
    <property type="molecule type" value="Genomic_DNA"/>
</dbReference>
<name>A0A9P7BFE7_9ASCO</name>
<dbReference type="AlphaFoldDB" id="A0A9P7BFE7"/>
<keyword evidence="3" id="KW-1185">Reference proteome</keyword>
<dbReference type="InterPro" id="IPR035189">
    <property type="entry name" value="Std1/Mth1"/>
</dbReference>
<reference evidence="2" key="1">
    <citation type="submission" date="2020-11" db="EMBL/GenBank/DDBJ databases">
        <title>Kefir isolates.</title>
        <authorList>
            <person name="Marcisauskas S."/>
            <person name="Kim Y."/>
            <person name="Blasche S."/>
        </authorList>
    </citation>
    <scope>NUCLEOTIDE SEQUENCE</scope>
    <source>
        <strain evidence="2">Olga-1</strain>
    </source>
</reference>
<protein>
    <submittedName>
        <fullName evidence="2">Uncharacterized protein</fullName>
    </submittedName>
</protein>
<dbReference type="Proteomes" id="UP000697127">
    <property type="component" value="Unassembled WGS sequence"/>
</dbReference>
<comment type="caution">
    <text evidence="2">The sequence shown here is derived from an EMBL/GenBank/DDBJ whole genome shotgun (WGS) entry which is preliminary data.</text>
</comment>
<keyword evidence="1" id="KW-0732">Signal</keyword>
<feature type="chain" id="PRO_5040409039" evidence="1">
    <location>
        <begin position="19"/>
        <end position="433"/>
    </location>
</feature>
<feature type="signal peptide" evidence="1">
    <location>
        <begin position="1"/>
        <end position="18"/>
    </location>
</feature>
<organism evidence="2 3">
    <name type="scientific">Pichia californica</name>
    <dbReference type="NCBI Taxonomy" id="460514"/>
    <lineage>
        <taxon>Eukaryota</taxon>
        <taxon>Fungi</taxon>
        <taxon>Dikarya</taxon>
        <taxon>Ascomycota</taxon>
        <taxon>Saccharomycotina</taxon>
        <taxon>Pichiomycetes</taxon>
        <taxon>Pichiales</taxon>
        <taxon>Pichiaceae</taxon>
        <taxon>Pichia</taxon>
    </lineage>
</organism>
<evidence type="ECO:0000256" key="1">
    <source>
        <dbReference type="SAM" id="SignalP"/>
    </source>
</evidence>